<dbReference type="OrthoDB" id="2915840at2759"/>
<evidence type="ECO:0000313" key="1">
    <source>
        <dbReference type="EMBL" id="KAF6241059.1"/>
    </source>
</evidence>
<dbReference type="AlphaFoldDB" id="A0A8H6G5P6"/>
<dbReference type="Proteomes" id="UP000578531">
    <property type="component" value="Unassembled WGS sequence"/>
</dbReference>
<proteinExistence type="predicted"/>
<gene>
    <name evidence="1" type="ORF">HO173_000853</name>
</gene>
<name>A0A8H6G5P6_9LECA</name>
<evidence type="ECO:0000313" key="2">
    <source>
        <dbReference type="Proteomes" id="UP000578531"/>
    </source>
</evidence>
<protein>
    <submittedName>
        <fullName evidence="1">Uncharacterized protein</fullName>
    </submittedName>
</protein>
<sequence>MLARKANHNTASYMAFSVRLGDADGFGNLRNLLHGTSWGRWFVDGLWAKMASDTLEQSGILESEATKNLVPDQPLFWYGVSLAILNYPKYIDELVRIGPVEVIRKDVKSLEAGNVIRFEDETSDQTDAFVASMGWKWRPSIDFRPKEMHADLGLPSTEYTKTQKEISFKLDGRADAEVFDRFPKLATAPKMDEESLVEQEKGRIRQAFTPWRLWRGMAPPSLPTPDVVFLGVVAQLQGAVRSEISSIWAYAYMNDKLGSVKSISKSAKQLRLEQTLADENGVAVKQIGTVDDIMYDTALFQRWGKWRTPYGLGAGHPDVVLEGIACFDLLLQDLGLRSWRNGWGWAGEVFGGSYGQVDYKGLVGEWEESRHKGT</sequence>
<dbReference type="EMBL" id="JACCJC010000002">
    <property type="protein sequence ID" value="KAF6241059.1"/>
    <property type="molecule type" value="Genomic_DNA"/>
</dbReference>
<comment type="caution">
    <text evidence="1">The sequence shown here is derived from an EMBL/GenBank/DDBJ whole genome shotgun (WGS) entry which is preliminary data.</text>
</comment>
<organism evidence="1 2">
    <name type="scientific">Letharia columbiana</name>
    <dbReference type="NCBI Taxonomy" id="112416"/>
    <lineage>
        <taxon>Eukaryota</taxon>
        <taxon>Fungi</taxon>
        <taxon>Dikarya</taxon>
        <taxon>Ascomycota</taxon>
        <taxon>Pezizomycotina</taxon>
        <taxon>Lecanoromycetes</taxon>
        <taxon>OSLEUM clade</taxon>
        <taxon>Lecanoromycetidae</taxon>
        <taxon>Lecanorales</taxon>
        <taxon>Lecanorineae</taxon>
        <taxon>Parmeliaceae</taxon>
        <taxon>Letharia</taxon>
    </lineage>
</organism>
<dbReference type="RefSeq" id="XP_037170307.1">
    <property type="nucleotide sequence ID" value="XM_037302800.1"/>
</dbReference>
<keyword evidence="2" id="KW-1185">Reference proteome</keyword>
<dbReference type="GeneID" id="59282531"/>
<accession>A0A8H6G5P6</accession>
<reference evidence="1 2" key="1">
    <citation type="journal article" date="2020" name="Genomics">
        <title>Complete, high-quality genomes from long-read metagenomic sequencing of two wolf lichen thalli reveals enigmatic genome architecture.</title>
        <authorList>
            <person name="McKenzie S.K."/>
            <person name="Walston R.F."/>
            <person name="Allen J.L."/>
        </authorList>
    </citation>
    <scope>NUCLEOTIDE SEQUENCE [LARGE SCALE GENOMIC DNA]</scope>
    <source>
        <strain evidence="1">WasteWater2</strain>
    </source>
</reference>